<proteinExistence type="predicted"/>
<dbReference type="Proteomes" id="UP001060085">
    <property type="component" value="Linkage Group LG04"/>
</dbReference>
<reference evidence="2" key="1">
    <citation type="journal article" date="2023" name="Nat. Plants">
        <title>Single-cell RNA sequencing provides a high-resolution roadmap for understanding the multicellular compartmentation of specialized metabolism.</title>
        <authorList>
            <person name="Sun S."/>
            <person name="Shen X."/>
            <person name="Li Y."/>
            <person name="Li Y."/>
            <person name="Wang S."/>
            <person name="Li R."/>
            <person name="Zhang H."/>
            <person name="Shen G."/>
            <person name="Guo B."/>
            <person name="Wei J."/>
            <person name="Xu J."/>
            <person name="St-Pierre B."/>
            <person name="Chen S."/>
            <person name="Sun C."/>
        </authorList>
    </citation>
    <scope>NUCLEOTIDE SEQUENCE [LARGE SCALE GENOMIC DNA]</scope>
</reference>
<dbReference type="EMBL" id="CM044704">
    <property type="protein sequence ID" value="KAI5667235.1"/>
    <property type="molecule type" value="Genomic_DNA"/>
</dbReference>
<keyword evidence="2" id="KW-1185">Reference proteome</keyword>
<sequence length="227" mass="26358">MLQTRSCNKRDAIDSNLLTTTASYKCANIIEYCRRLVTQPTSSANNVKINYFVLELVNDNRQALFAADYLALKGIFPLVVKKIYILLSVIILRTSIEIVNIKKQFSPEDEERMRSAKHWSFNESVTFTLLLKTKITFTTYFKYKSYVKSHKHTEEINVWPPISPIQRNPREVVKNGVVHKCVHFIPRMVKLRCIFILSWNVDESGITVPVGYNKVKTKEAQLLWVEI</sequence>
<protein>
    <submittedName>
        <fullName evidence="1">Uncharacterized protein</fullName>
    </submittedName>
</protein>
<comment type="caution">
    <text evidence="1">The sequence shown here is derived from an EMBL/GenBank/DDBJ whole genome shotgun (WGS) entry which is preliminary data.</text>
</comment>
<evidence type="ECO:0000313" key="2">
    <source>
        <dbReference type="Proteomes" id="UP001060085"/>
    </source>
</evidence>
<accession>A0ACC0B3K3</accession>
<organism evidence="1 2">
    <name type="scientific">Catharanthus roseus</name>
    <name type="common">Madagascar periwinkle</name>
    <name type="synonym">Vinca rosea</name>
    <dbReference type="NCBI Taxonomy" id="4058"/>
    <lineage>
        <taxon>Eukaryota</taxon>
        <taxon>Viridiplantae</taxon>
        <taxon>Streptophyta</taxon>
        <taxon>Embryophyta</taxon>
        <taxon>Tracheophyta</taxon>
        <taxon>Spermatophyta</taxon>
        <taxon>Magnoliopsida</taxon>
        <taxon>eudicotyledons</taxon>
        <taxon>Gunneridae</taxon>
        <taxon>Pentapetalae</taxon>
        <taxon>asterids</taxon>
        <taxon>lamiids</taxon>
        <taxon>Gentianales</taxon>
        <taxon>Apocynaceae</taxon>
        <taxon>Rauvolfioideae</taxon>
        <taxon>Vinceae</taxon>
        <taxon>Catharanthinae</taxon>
        <taxon>Catharanthus</taxon>
    </lineage>
</organism>
<gene>
    <name evidence="1" type="ORF">M9H77_17088</name>
</gene>
<evidence type="ECO:0000313" key="1">
    <source>
        <dbReference type="EMBL" id="KAI5667235.1"/>
    </source>
</evidence>
<name>A0ACC0B3K3_CATRO</name>